<name>A0A368VK90_9BACL</name>
<dbReference type="OrthoDB" id="2575543at2"/>
<organism evidence="2 3">
    <name type="scientific">Paenibacillus prosopidis</name>
    <dbReference type="NCBI Taxonomy" id="630520"/>
    <lineage>
        <taxon>Bacteria</taxon>
        <taxon>Bacillati</taxon>
        <taxon>Bacillota</taxon>
        <taxon>Bacilli</taxon>
        <taxon>Bacillales</taxon>
        <taxon>Paenibacillaceae</taxon>
        <taxon>Paenibacillus</taxon>
    </lineage>
</organism>
<gene>
    <name evidence="2" type="ORF">DFP97_12180</name>
</gene>
<evidence type="ECO:0000256" key="1">
    <source>
        <dbReference type="SAM" id="MobiDB-lite"/>
    </source>
</evidence>
<dbReference type="Proteomes" id="UP000252415">
    <property type="component" value="Unassembled WGS sequence"/>
</dbReference>
<evidence type="ECO:0000313" key="2">
    <source>
        <dbReference type="EMBL" id="RCW41797.1"/>
    </source>
</evidence>
<dbReference type="RefSeq" id="WP_114383632.1">
    <property type="nucleotide sequence ID" value="NZ_QPJD01000021.1"/>
</dbReference>
<keyword evidence="3" id="KW-1185">Reference proteome</keyword>
<dbReference type="EMBL" id="QPJD01000021">
    <property type="protein sequence ID" value="RCW41797.1"/>
    <property type="molecule type" value="Genomic_DNA"/>
</dbReference>
<dbReference type="AlphaFoldDB" id="A0A368VK90"/>
<reference evidence="2 3" key="1">
    <citation type="submission" date="2018-07" db="EMBL/GenBank/DDBJ databases">
        <title>Genomic Encyclopedia of Type Strains, Phase III (KMG-III): the genomes of soil and plant-associated and newly described type strains.</title>
        <authorList>
            <person name="Whitman W."/>
        </authorList>
    </citation>
    <scope>NUCLEOTIDE SEQUENCE [LARGE SCALE GENOMIC DNA]</scope>
    <source>
        <strain evidence="2 3">CECT 7506</strain>
    </source>
</reference>
<comment type="caution">
    <text evidence="2">The sequence shown here is derived from an EMBL/GenBank/DDBJ whole genome shotgun (WGS) entry which is preliminary data.</text>
</comment>
<accession>A0A368VK90</accession>
<evidence type="ECO:0000313" key="3">
    <source>
        <dbReference type="Proteomes" id="UP000252415"/>
    </source>
</evidence>
<protein>
    <submittedName>
        <fullName evidence="2">Uncharacterized protein</fullName>
    </submittedName>
</protein>
<sequence length="346" mass="39735">MRNIEIRPNLRTAGGEFSDIMVGGRFAGSLTLVYREGDRVTGSVQLDKESLKPAYKQRVESYLKDYIQSLIDAVGAEACDVVMTFSRFDDIVTTAEEDYEAKTEEFNAEEFTTRDRQDYSPQRQTHFSDENEVSAEDWESAEYELVMVNKKRNRIDYQVYDNKGKWIAEALLRTDHAHISGDVRWVIEPDDDEVENITELLVSDFDEDIVDTFIINHKFNGELLETVELTHDDLLDTPVEVIRDSAEEEDFNVILARDDGEVLTYEIYQHTAGKLPIGTATVNIRHRRLTGFIDFRDQPNVNDAGAITSALMKELDKERDYDGLNLSLMFKNELVDELIIDNEPVH</sequence>
<feature type="region of interest" description="Disordered" evidence="1">
    <location>
        <begin position="110"/>
        <end position="133"/>
    </location>
</feature>
<proteinExistence type="predicted"/>